<keyword evidence="3" id="KW-1185">Reference proteome</keyword>
<accession>A0A850PCB4</accession>
<dbReference type="EMBL" id="JABXXR010000303">
    <property type="protein sequence ID" value="NVN42165.1"/>
    <property type="molecule type" value="Genomic_DNA"/>
</dbReference>
<evidence type="ECO:0000313" key="3">
    <source>
        <dbReference type="Proteomes" id="UP000585665"/>
    </source>
</evidence>
<dbReference type="Proteomes" id="UP000585665">
    <property type="component" value="Unassembled WGS sequence"/>
</dbReference>
<evidence type="ECO:0000313" key="2">
    <source>
        <dbReference type="EMBL" id="NVN42165.1"/>
    </source>
</evidence>
<feature type="non-terminal residue" evidence="2">
    <location>
        <position position="96"/>
    </location>
</feature>
<gene>
    <name evidence="2" type="ORF">HUK82_16595</name>
</gene>
<dbReference type="RefSeq" id="WP_176614965.1">
    <property type="nucleotide sequence ID" value="NZ_JABXXR010000303.1"/>
</dbReference>
<protein>
    <recommendedName>
        <fullName evidence="1">Probable branched-chain-amino-acid aminotransferase</fullName>
    </recommendedName>
</protein>
<reference evidence="2 3" key="1">
    <citation type="submission" date="2020-06" db="EMBL/GenBank/DDBJ databases">
        <title>Description of novel acetic acid bacteria.</title>
        <authorList>
            <person name="Sombolestani A."/>
        </authorList>
    </citation>
    <scope>NUCLEOTIDE SEQUENCE [LARGE SCALE GENOMIC DNA]</scope>
    <source>
        <strain evidence="2 3">LMG 27010</strain>
    </source>
</reference>
<keyword evidence="2" id="KW-0808">Transferase</keyword>
<evidence type="ECO:0000256" key="1">
    <source>
        <dbReference type="ARBA" id="ARBA00014472"/>
    </source>
</evidence>
<organism evidence="2 3">
    <name type="scientific">Ameyamaea chiangmaiensis</name>
    <dbReference type="NCBI Taxonomy" id="442969"/>
    <lineage>
        <taxon>Bacteria</taxon>
        <taxon>Pseudomonadati</taxon>
        <taxon>Pseudomonadota</taxon>
        <taxon>Alphaproteobacteria</taxon>
        <taxon>Acetobacterales</taxon>
        <taxon>Acetobacteraceae</taxon>
        <taxon>Ameyamaea</taxon>
    </lineage>
</organism>
<dbReference type="SUPFAM" id="SSF56752">
    <property type="entry name" value="D-aminoacid aminotransferase-like PLP-dependent enzymes"/>
    <property type="match status" value="1"/>
</dbReference>
<dbReference type="AlphaFoldDB" id="A0A850PCB4"/>
<comment type="caution">
    <text evidence="2">The sequence shown here is derived from an EMBL/GenBank/DDBJ whole genome shotgun (WGS) entry which is preliminary data.</text>
</comment>
<proteinExistence type="predicted"/>
<dbReference type="InterPro" id="IPR043131">
    <property type="entry name" value="BCAT-like_N"/>
</dbReference>
<dbReference type="InterPro" id="IPR001544">
    <property type="entry name" value="Aminotrans_IV"/>
</dbReference>
<dbReference type="InterPro" id="IPR036038">
    <property type="entry name" value="Aminotransferase-like"/>
</dbReference>
<dbReference type="Gene3D" id="3.30.470.10">
    <property type="match status" value="1"/>
</dbReference>
<dbReference type="Pfam" id="PF01063">
    <property type="entry name" value="Aminotran_4"/>
    <property type="match status" value="1"/>
</dbReference>
<name>A0A850PCB4_9PROT</name>
<sequence length="96" mass="10183">MSLVWLNGVVLPADQARIDPADRGFTLGEGLFETMRVQAGTVPHIDRHMARLAEGATLIGLPRPDDGVLRRGLDDLLRASGASGQEGAARLTVTHG</sequence>
<dbReference type="GO" id="GO:0008483">
    <property type="term" value="F:transaminase activity"/>
    <property type="evidence" value="ECO:0007669"/>
    <property type="project" value="UniProtKB-KW"/>
</dbReference>
<keyword evidence="2" id="KW-0032">Aminotransferase</keyword>